<dbReference type="PANTHER" id="PTHR37423:SF2">
    <property type="entry name" value="MEMBRANE-BOUND LYTIC MUREIN TRANSGLYCOSYLASE C"/>
    <property type="match status" value="1"/>
</dbReference>
<protein>
    <recommendedName>
        <fullName evidence="1">Transglycosylase SLT domain-containing protein</fullName>
    </recommendedName>
</protein>
<feature type="domain" description="Transglycosylase SLT" evidence="1">
    <location>
        <begin position="110"/>
        <end position="206"/>
    </location>
</feature>
<dbReference type="CDD" id="cd00254">
    <property type="entry name" value="LT-like"/>
    <property type="match status" value="1"/>
</dbReference>
<dbReference type="RefSeq" id="WP_218031027.1">
    <property type="nucleotide sequence ID" value="NZ_BIFQ01000002.1"/>
</dbReference>
<dbReference type="Gene3D" id="1.10.530.10">
    <property type="match status" value="1"/>
</dbReference>
<comment type="caution">
    <text evidence="2">The sequence shown here is derived from an EMBL/GenBank/DDBJ whole genome shotgun (WGS) entry which is preliminary data.</text>
</comment>
<dbReference type="InterPro" id="IPR023346">
    <property type="entry name" value="Lysozyme-like_dom_sf"/>
</dbReference>
<keyword evidence="3" id="KW-1185">Reference proteome</keyword>
<dbReference type="PANTHER" id="PTHR37423">
    <property type="entry name" value="SOLUBLE LYTIC MUREIN TRANSGLYCOSYLASE-RELATED"/>
    <property type="match status" value="1"/>
</dbReference>
<accession>A0A401ZNG7</accession>
<reference evidence="3" key="1">
    <citation type="submission" date="2018-12" db="EMBL/GenBank/DDBJ databases">
        <title>Tengunoibacter tsumagoiensis gen. nov., sp. nov., Dictyobacter kobayashii sp. nov., D. alpinus sp. nov., and D. joshuensis sp. nov. and description of Dictyobacteraceae fam. nov. within the order Ktedonobacterales isolated from Tengu-no-mugimeshi.</title>
        <authorList>
            <person name="Wang C.M."/>
            <person name="Zheng Y."/>
            <person name="Sakai Y."/>
            <person name="Toyoda A."/>
            <person name="Minakuchi Y."/>
            <person name="Abe K."/>
            <person name="Yokota A."/>
            <person name="Yabe S."/>
        </authorList>
    </citation>
    <scope>NUCLEOTIDE SEQUENCE [LARGE SCALE GENOMIC DNA]</scope>
    <source>
        <strain evidence="3">S-27</strain>
    </source>
</reference>
<proteinExistence type="predicted"/>
<evidence type="ECO:0000313" key="2">
    <source>
        <dbReference type="EMBL" id="GCE08350.1"/>
    </source>
</evidence>
<dbReference type="AlphaFoldDB" id="A0A401ZNG7"/>
<dbReference type="InterPro" id="IPR008258">
    <property type="entry name" value="Transglycosylase_SLT_dom_1"/>
</dbReference>
<sequence length="229" mass="23935">MKNANTLLLENNAKAITEISATAAATPTYDRPAKAARTPRRISNLRKGIAVGAACGALLLSGFAATHYTQVDNYGSTANYPRHDVTSTARHDNHRHQSSASVAHSYVDMARSAAIAAGINPDYFVRQINQESGFNPNVVSPAGAIGIAQFMPATAAEMGINASDPQSALTGAARWMANLNRQFGGDYSKALAAYNAGPGAVQSAVNAGGGNWLAQLPAETQNYVRSIMG</sequence>
<dbReference type="SUPFAM" id="SSF53955">
    <property type="entry name" value="Lysozyme-like"/>
    <property type="match status" value="1"/>
</dbReference>
<evidence type="ECO:0000313" key="3">
    <source>
        <dbReference type="Proteomes" id="UP000287224"/>
    </source>
</evidence>
<dbReference type="EMBL" id="BIFQ01000002">
    <property type="protein sequence ID" value="GCE08350.1"/>
    <property type="molecule type" value="Genomic_DNA"/>
</dbReference>
<organism evidence="2 3">
    <name type="scientific">Dictyobacter aurantiacus</name>
    <dbReference type="NCBI Taxonomy" id="1936993"/>
    <lineage>
        <taxon>Bacteria</taxon>
        <taxon>Bacillati</taxon>
        <taxon>Chloroflexota</taxon>
        <taxon>Ktedonobacteria</taxon>
        <taxon>Ktedonobacterales</taxon>
        <taxon>Dictyobacteraceae</taxon>
        <taxon>Dictyobacter</taxon>
    </lineage>
</organism>
<evidence type="ECO:0000259" key="1">
    <source>
        <dbReference type="Pfam" id="PF01464"/>
    </source>
</evidence>
<dbReference type="Pfam" id="PF01464">
    <property type="entry name" value="SLT"/>
    <property type="match status" value="1"/>
</dbReference>
<gene>
    <name evidence="2" type="ORF">KDAU_56790</name>
</gene>
<name>A0A401ZNG7_9CHLR</name>
<dbReference type="Proteomes" id="UP000287224">
    <property type="component" value="Unassembled WGS sequence"/>
</dbReference>